<comment type="caution">
    <text evidence="1">The sequence shown here is derived from an EMBL/GenBank/DDBJ whole genome shotgun (WGS) entry which is preliminary data.</text>
</comment>
<evidence type="ECO:0000313" key="2">
    <source>
        <dbReference type="Proteomes" id="UP000784294"/>
    </source>
</evidence>
<proteinExistence type="predicted"/>
<gene>
    <name evidence="1" type="ORF">PXEA_LOCUS18275</name>
</gene>
<reference evidence="1" key="1">
    <citation type="submission" date="2018-11" db="EMBL/GenBank/DDBJ databases">
        <authorList>
            <consortium name="Pathogen Informatics"/>
        </authorList>
    </citation>
    <scope>NUCLEOTIDE SEQUENCE</scope>
</reference>
<feature type="non-terminal residue" evidence="1">
    <location>
        <position position="59"/>
    </location>
</feature>
<dbReference type="AlphaFoldDB" id="A0A3S5FEE5"/>
<organism evidence="1 2">
    <name type="scientific">Protopolystoma xenopodis</name>
    <dbReference type="NCBI Taxonomy" id="117903"/>
    <lineage>
        <taxon>Eukaryota</taxon>
        <taxon>Metazoa</taxon>
        <taxon>Spiralia</taxon>
        <taxon>Lophotrochozoa</taxon>
        <taxon>Platyhelminthes</taxon>
        <taxon>Monogenea</taxon>
        <taxon>Polyopisthocotylea</taxon>
        <taxon>Polystomatidea</taxon>
        <taxon>Polystomatidae</taxon>
        <taxon>Protopolystoma</taxon>
    </lineage>
</organism>
<dbReference type="Proteomes" id="UP000784294">
    <property type="component" value="Unassembled WGS sequence"/>
</dbReference>
<evidence type="ECO:0000313" key="1">
    <source>
        <dbReference type="EMBL" id="VEL24835.1"/>
    </source>
</evidence>
<protein>
    <submittedName>
        <fullName evidence="1">Uncharacterized protein</fullName>
    </submittedName>
</protein>
<dbReference type="EMBL" id="CAAALY010069961">
    <property type="protein sequence ID" value="VEL24835.1"/>
    <property type="molecule type" value="Genomic_DNA"/>
</dbReference>
<name>A0A3S5FEE5_9PLAT</name>
<sequence>MPSHFCVCGENTGDPAQLKFYAFTDYQGDMKSLGPKRKQIKHRSLTSPSLPVTFNSAGS</sequence>
<keyword evidence="2" id="KW-1185">Reference proteome</keyword>
<accession>A0A3S5FEE5</accession>